<accession>A0A1N7PVP1</accession>
<dbReference type="InterPro" id="IPR029058">
    <property type="entry name" value="AB_hydrolase_fold"/>
</dbReference>
<dbReference type="Gene3D" id="3.40.50.1820">
    <property type="entry name" value="alpha/beta hydrolase"/>
    <property type="match status" value="1"/>
</dbReference>
<keyword evidence="3" id="KW-1185">Reference proteome</keyword>
<gene>
    <name evidence="2" type="ORF">SAMN05421686_11197</name>
</gene>
<dbReference type="OrthoDB" id="9800435at2"/>
<dbReference type="InterPro" id="IPR000073">
    <property type="entry name" value="AB_hydrolase_1"/>
</dbReference>
<proteinExistence type="predicted"/>
<reference evidence="3" key="1">
    <citation type="submission" date="2017-01" db="EMBL/GenBank/DDBJ databases">
        <authorList>
            <person name="Varghese N."/>
            <person name="Submissions S."/>
        </authorList>
    </citation>
    <scope>NUCLEOTIDE SEQUENCE [LARGE SCALE GENOMIC DNA]</scope>
    <source>
        <strain evidence="3">DSM 24913</strain>
    </source>
</reference>
<evidence type="ECO:0000313" key="2">
    <source>
        <dbReference type="EMBL" id="SIT14507.1"/>
    </source>
</evidence>
<evidence type="ECO:0000313" key="3">
    <source>
        <dbReference type="Proteomes" id="UP000185639"/>
    </source>
</evidence>
<dbReference type="SUPFAM" id="SSF53474">
    <property type="entry name" value="alpha/beta-Hydrolases"/>
    <property type="match status" value="1"/>
</dbReference>
<organism evidence="2 3">
    <name type="scientific">Thalassolituus maritimus</name>
    <dbReference type="NCBI Taxonomy" id="484498"/>
    <lineage>
        <taxon>Bacteria</taxon>
        <taxon>Pseudomonadati</taxon>
        <taxon>Pseudomonadota</taxon>
        <taxon>Gammaproteobacteria</taxon>
        <taxon>Oceanospirillales</taxon>
        <taxon>Oceanospirillaceae</taxon>
        <taxon>Thalassolituus</taxon>
    </lineage>
</organism>
<dbReference type="EMBL" id="FTOH01000011">
    <property type="protein sequence ID" value="SIT14507.1"/>
    <property type="molecule type" value="Genomic_DNA"/>
</dbReference>
<dbReference type="PANTHER" id="PTHR42103">
    <property type="entry name" value="ALPHA/BETA-HYDROLASES SUPERFAMILY PROTEIN"/>
    <property type="match status" value="1"/>
</dbReference>
<name>A0A1N7PVP1_9GAMM</name>
<feature type="domain" description="AB hydrolase-1" evidence="1">
    <location>
        <begin position="59"/>
        <end position="136"/>
    </location>
</feature>
<dbReference type="Proteomes" id="UP000185639">
    <property type="component" value="Unassembled WGS sequence"/>
</dbReference>
<dbReference type="Pfam" id="PF00561">
    <property type="entry name" value="Abhydrolase_1"/>
    <property type="match status" value="1"/>
</dbReference>
<dbReference type="STRING" id="484498.SAMN05421686_11197"/>
<dbReference type="PANTHER" id="PTHR42103:SF2">
    <property type="entry name" value="AB HYDROLASE-1 DOMAIN-CONTAINING PROTEIN"/>
    <property type="match status" value="1"/>
</dbReference>
<evidence type="ECO:0000259" key="1">
    <source>
        <dbReference type="Pfam" id="PF00561"/>
    </source>
</evidence>
<dbReference type="AlphaFoldDB" id="A0A1N7PVP1"/>
<sequence length="211" mass="22677">MGIERTVAIPGPEGQLDARVMEIDGARTGLVMCHPHPLFSGTMDNKVVTTAARAAKGLGLNTLRFNFRGVGSSDGEHDHGVGEQQDVASAVRYAKEELGWDRIILAGFSFGAGMACLYGCDHAETIDGLVLIAPAVHHFDAPTTLPQGIETWVLMGDADEVVPFDEVEGWVQLVVPQPHWLVFEGAGHFFHGRITDLKASLTDELSVFAEG</sequence>
<dbReference type="RefSeq" id="WP_076517640.1">
    <property type="nucleotide sequence ID" value="NZ_FTOH01000011.1"/>
</dbReference>
<protein>
    <recommendedName>
        <fullName evidence="1">AB hydrolase-1 domain-containing protein</fullName>
    </recommendedName>
</protein>